<reference evidence="8" key="2">
    <citation type="submission" date="2020-10" db="EMBL/GenBank/DDBJ databases">
        <authorList>
            <consortium name="NCBI Pathogen Detection Project"/>
        </authorList>
    </citation>
    <scope>NUCLEOTIDE SEQUENCE</scope>
    <source>
        <strain evidence="8">CAVp300</strain>
    </source>
</reference>
<dbReference type="PROSITE" id="PS00092">
    <property type="entry name" value="N6_MTASE"/>
    <property type="match status" value="1"/>
</dbReference>
<accession>A0A9P3TBM8</accession>
<dbReference type="InterPro" id="IPR029063">
    <property type="entry name" value="SAM-dependent_MTases_sf"/>
</dbReference>
<evidence type="ECO:0000256" key="2">
    <source>
        <dbReference type="ARBA" id="ARBA00011900"/>
    </source>
</evidence>
<dbReference type="PRINTS" id="PR00506">
    <property type="entry name" value="D21N6MTFRASE"/>
</dbReference>
<dbReference type="InterPro" id="IPR002941">
    <property type="entry name" value="DNA_methylase_N4/N6"/>
</dbReference>
<sequence length="664" mass="75989">MNKLSPEMPELQSMNITADNITKLKSLFPEAFNENGIDFDVLKQLLGENVDEKEERYGLNWHGKRQARQLALTPSRGTLRPCKDESVDWDNTKNLMIEGDNLEVLKLLQKSYAGKVKLIYIDPPYNTGKDFVYPDNFQDNMKNYLEITGQTEDGARLSTNTETSGRYHTDWLNMMYPRLKLARNLLSEDGVIFISIDDSEIENLKITCNDIFGEDNFISSISRLMKTGGAKGNFFTPNVEFILVYAKNINRAVHFRAKIGAEQIATYYNKTQSGGIRDGEIYGEERLYKASLDARANQRYWIECPDGSFVIPPGSTFPNRVKEGVQITPERGDGVWKWTYTRYKEEYNLGNIVFKETTTSALVDEEGKQAKYNIYNKLWLKDQQEKGMVPGNLINKWENRQSSKELKELGIPFDFAKPTNLLKYLIEISRVKENEIVMDFFAGSGSFGHSLYKYNAENNTSLKYILVQLPEKLSFDNQEQKQAYNFCVQERLPKTICELTKERLRRAGKKVREDNPEWKGDVGFRVFKLDTSNIRPWEATAETLSEQIDAYVSPILEGRSEEDLLTELMLKRGIDLSVNIEIRQFDGLTVSCVDGGKLFTCFAKQIPASSVEELTKGIIDWHKSLKAGKDTVCYFLDDAFENNIAKTNLCAILEQHGLTNLHSL</sequence>
<keyword evidence="5" id="KW-0949">S-adenosyl-L-methionine</keyword>
<gene>
    <name evidence="8" type="ORF">I8531_004965</name>
</gene>
<dbReference type="GO" id="GO:0032259">
    <property type="term" value="P:methylation"/>
    <property type="evidence" value="ECO:0007669"/>
    <property type="project" value="UniProtKB-KW"/>
</dbReference>
<dbReference type="Proteomes" id="UP000867740">
    <property type="component" value="Unassembled WGS sequence"/>
</dbReference>
<dbReference type="InterPro" id="IPR002295">
    <property type="entry name" value="N4/N6-MTase_EcoPI_Mod-like"/>
</dbReference>
<dbReference type="Gene3D" id="3.40.50.150">
    <property type="entry name" value="Vaccinia Virus protein VP39"/>
    <property type="match status" value="1"/>
</dbReference>
<feature type="domain" description="DNA methylase N-4/N-6" evidence="7">
    <location>
        <begin position="116"/>
        <end position="449"/>
    </location>
</feature>
<evidence type="ECO:0000256" key="6">
    <source>
        <dbReference type="ARBA" id="ARBA00047942"/>
    </source>
</evidence>
<dbReference type="GO" id="GO:0003677">
    <property type="term" value="F:DNA binding"/>
    <property type="evidence" value="ECO:0007669"/>
    <property type="project" value="InterPro"/>
</dbReference>
<dbReference type="Pfam" id="PF01555">
    <property type="entry name" value="N6_N4_Mtase"/>
    <property type="match status" value="1"/>
</dbReference>
<dbReference type="GO" id="GO:0008170">
    <property type="term" value="F:N-methyltransferase activity"/>
    <property type="evidence" value="ECO:0007669"/>
    <property type="project" value="InterPro"/>
</dbReference>
<evidence type="ECO:0000313" key="8">
    <source>
        <dbReference type="EMBL" id="HAT3584577.1"/>
    </source>
</evidence>
<comment type="catalytic activity">
    <reaction evidence="6">
        <text>a 2'-deoxyadenosine in DNA + S-adenosyl-L-methionine = an N(6)-methyl-2'-deoxyadenosine in DNA + S-adenosyl-L-homocysteine + H(+)</text>
        <dbReference type="Rhea" id="RHEA:15197"/>
        <dbReference type="Rhea" id="RHEA-COMP:12418"/>
        <dbReference type="Rhea" id="RHEA-COMP:12419"/>
        <dbReference type="ChEBI" id="CHEBI:15378"/>
        <dbReference type="ChEBI" id="CHEBI:57856"/>
        <dbReference type="ChEBI" id="CHEBI:59789"/>
        <dbReference type="ChEBI" id="CHEBI:90615"/>
        <dbReference type="ChEBI" id="CHEBI:90616"/>
        <dbReference type="EC" id="2.1.1.72"/>
    </reaction>
</comment>
<dbReference type="SUPFAM" id="SSF53335">
    <property type="entry name" value="S-adenosyl-L-methionine-dependent methyltransferases"/>
    <property type="match status" value="1"/>
</dbReference>
<dbReference type="InterPro" id="IPR002052">
    <property type="entry name" value="DNA_methylase_N6_adenine_CS"/>
</dbReference>
<evidence type="ECO:0000256" key="1">
    <source>
        <dbReference type="ARBA" id="ARBA00006594"/>
    </source>
</evidence>
<comment type="caution">
    <text evidence="8">The sequence shown here is derived from an EMBL/GenBank/DDBJ whole genome shotgun (WGS) entry which is preliminary data.</text>
</comment>
<dbReference type="AlphaFoldDB" id="A0A9P3TBM8"/>
<dbReference type="RefSeq" id="WP_047369718.1">
    <property type="nucleotide sequence ID" value="NZ_CABMNU010000005.1"/>
</dbReference>
<keyword evidence="4" id="KW-0808">Transferase</keyword>
<organism evidence="8 9">
    <name type="scientific">Kluyvera intermedia</name>
    <name type="common">Enterobacter intermedius</name>
    <dbReference type="NCBI Taxonomy" id="61648"/>
    <lineage>
        <taxon>Bacteria</taxon>
        <taxon>Pseudomonadati</taxon>
        <taxon>Pseudomonadota</taxon>
        <taxon>Gammaproteobacteria</taxon>
        <taxon>Enterobacterales</taxon>
        <taxon>Enterobacteriaceae</taxon>
        <taxon>Kluyvera</taxon>
    </lineage>
</organism>
<evidence type="ECO:0000259" key="7">
    <source>
        <dbReference type="Pfam" id="PF01555"/>
    </source>
</evidence>
<evidence type="ECO:0000256" key="4">
    <source>
        <dbReference type="ARBA" id="ARBA00022679"/>
    </source>
</evidence>
<reference evidence="8" key="1">
    <citation type="journal article" date="2018" name="Genome Biol.">
        <title>SKESA: strategic k-mer extension for scrupulous assemblies.</title>
        <authorList>
            <person name="Souvorov A."/>
            <person name="Agarwala R."/>
            <person name="Lipman D.J."/>
        </authorList>
    </citation>
    <scope>NUCLEOTIDE SEQUENCE</scope>
    <source>
        <strain evidence="8">CAVp300</strain>
    </source>
</reference>
<keyword evidence="3" id="KW-0489">Methyltransferase</keyword>
<evidence type="ECO:0000256" key="3">
    <source>
        <dbReference type="ARBA" id="ARBA00022603"/>
    </source>
</evidence>
<dbReference type="GO" id="GO:0009007">
    <property type="term" value="F:site-specific DNA-methyltransferase (adenine-specific) activity"/>
    <property type="evidence" value="ECO:0007669"/>
    <property type="project" value="UniProtKB-EC"/>
</dbReference>
<name>A0A9P3TBM8_KLUIN</name>
<protein>
    <recommendedName>
        <fullName evidence="2">site-specific DNA-methyltransferase (adenine-specific)</fullName>
        <ecNumber evidence="2">2.1.1.72</ecNumber>
    </recommendedName>
</protein>
<dbReference type="EC" id="2.1.1.72" evidence="2"/>
<comment type="similarity">
    <text evidence="1">Belongs to the N(4)/N(6)-methyltransferase family.</text>
</comment>
<dbReference type="EMBL" id="DACSUM010000063">
    <property type="protein sequence ID" value="HAT3584577.1"/>
    <property type="molecule type" value="Genomic_DNA"/>
</dbReference>
<evidence type="ECO:0000256" key="5">
    <source>
        <dbReference type="ARBA" id="ARBA00022691"/>
    </source>
</evidence>
<proteinExistence type="inferred from homology"/>
<dbReference type="PIRSF" id="PIRSF015855">
    <property type="entry name" value="TypeIII_Mtase_mKpnI"/>
    <property type="match status" value="1"/>
</dbReference>
<evidence type="ECO:0000313" key="9">
    <source>
        <dbReference type="Proteomes" id="UP000867740"/>
    </source>
</evidence>